<dbReference type="EMBL" id="CP039291">
    <property type="protein sequence ID" value="QCB94247.1"/>
    <property type="molecule type" value="Genomic_DNA"/>
</dbReference>
<proteinExistence type="predicted"/>
<protein>
    <submittedName>
        <fullName evidence="3">Serine/threonine-protein phosphatase</fullName>
    </submittedName>
</protein>
<organism evidence="3 4">
    <name type="scientific">Cellulomonas shaoxiangyii</name>
    <dbReference type="NCBI Taxonomy" id="2566013"/>
    <lineage>
        <taxon>Bacteria</taxon>
        <taxon>Bacillati</taxon>
        <taxon>Actinomycetota</taxon>
        <taxon>Actinomycetes</taxon>
        <taxon>Micrococcales</taxon>
        <taxon>Cellulomonadaceae</taxon>
        <taxon>Cellulomonas</taxon>
    </lineage>
</organism>
<accession>A0A4P7SL77</accession>
<evidence type="ECO:0000259" key="2">
    <source>
        <dbReference type="PROSITE" id="PS51746"/>
    </source>
</evidence>
<name>A0A4P7SL77_9CELL</name>
<evidence type="ECO:0000256" key="1">
    <source>
        <dbReference type="SAM" id="MobiDB-lite"/>
    </source>
</evidence>
<dbReference type="SMART" id="SM00332">
    <property type="entry name" value="PP2Cc"/>
    <property type="match status" value="1"/>
</dbReference>
<dbReference type="Proteomes" id="UP000296469">
    <property type="component" value="Chromosome"/>
</dbReference>
<dbReference type="KEGG" id="celz:E5225_12420"/>
<dbReference type="Gene3D" id="3.60.40.10">
    <property type="entry name" value="PPM-type phosphatase domain"/>
    <property type="match status" value="1"/>
</dbReference>
<feature type="region of interest" description="Disordered" evidence="1">
    <location>
        <begin position="245"/>
        <end position="273"/>
    </location>
</feature>
<evidence type="ECO:0000313" key="3">
    <source>
        <dbReference type="EMBL" id="QCB94247.1"/>
    </source>
</evidence>
<dbReference type="InterPro" id="IPR036457">
    <property type="entry name" value="PPM-type-like_dom_sf"/>
</dbReference>
<dbReference type="RefSeq" id="WP_136225440.1">
    <property type="nucleotide sequence ID" value="NZ_CP039291.1"/>
</dbReference>
<dbReference type="SUPFAM" id="SSF81606">
    <property type="entry name" value="PP2C-like"/>
    <property type="match status" value="1"/>
</dbReference>
<feature type="domain" description="PPM-type phosphatase" evidence="2">
    <location>
        <begin position="13"/>
        <end position="241"/>
    </location>
</feature>
<gene>
    <name evidence="3" type="ORF">E5225_12420</name>
</gene>
<feature type="compositionally biased region" description="Basic and acidic residues" evidence="1">
    <location>
        <begin position="262"/>
        <end position="273"/>
    </location>
</feature>
<dbReference type="AlphaFoldDB" id="A0A4P7SL77"/>
<evidence type="ECO:0000313" key="4">
    <source>
        <dbReference type="Proteomes" id="UP000296469"/>
    </source>
</evidence>
<dbReference type="InterPro" id="IPR001932">
    <property type="entry name" value="PPM-type_phosphatase-like_dom"/>
</dbReference>
<dbReference type="PROSITE" id="PS51746">
    <property type="entry name" value="PPM_2"/>
    <property type="match status" value="1"/>
</dbReference>
<sequence>MTGRHEVGGVVLVTAAATETGRLAAGNADACRVAPPVFVVADGTGADATGAAASAAVVAAFTAEVPAGAPATLDQVRRALERAHVEVGALARDTGGRTGSTVTGAVLTLHEGRPHWLVLNVGDSRVYRLLRGELHLLTVDHTQAPDEARSERPGARRPGGRAALTRAVGAPDATADSWLLPVVDGERLLLCSAGLARNLADETVQAVLALSGAPATAASALVGHAARAGTGEDVTVVVVDVLSGGRSPGLDDTSRGTGTRTDTVDDDTRVVRR</sequence>
<dbReference type="SMART" id="SM00331">
    <property type="entry name" value="PP2C_SIG"/>
    <property type="match status" value="1"/>
</dbReference>
<reference evidence="3 4" key="1">
    <citation type="submission" date="2019-04" db="EMBL/GenBank/DDBJ databases">
        <title>Isolation and identification of Cellulomonas shaoxiangyii sp. Nov. isolated from feces of the Tibetan antelopes (Pantholops hodgsonii) in the Qinghai-Tibet plateau of China.</title>
        <authorList>
            <person name="Tian Z."/>
        </authorList>
    </citation>
    <scope>NUCLEOTIDE SEQUENCE [LARGE SCALE GENOMIC DNA]</scope>
    <source>
        <strain evidence="3 4">Z28</strain>
    </source>
</reference>
<dbReference type="Pfam" id="PF13672">
    <property type="entry name" value="PP2C_2"/>
    <property type="match status" value="1"/>
</dbReference>
<keyword evidence="4" id="KW-1185">Reference proteome</keyword>